<dbReference type="OrthoDB" id="447251at2759"/>
<organism evidence="6 7">
    <name type="scientific">Fusarium heterosporum</name>
    <dbReference type="NCBI Taxonomy" id="42747"/>
    <lineage>
        <taxon>Eukaryota</taxon>
        <taxon>Fungi</taxon>
        <taxon>Dikarya</taxon>
        <taxon>Ascomycota</taxon>
        <taxon>Pezizomycotina</taxon>
        <taxon>Sordariomycetes</taxon>
        <taxon>Hypocreomycetidae</taxon>
        <taxon>Hypocreales</taxon>
        <taxon>Nectriaceae</taxon>
        <taxon>Fusarium</taxon>
        <taxon>Fusarium heterosporum species complex</taxon>
    </lineage>
</organism>
<dbReference type="Proteomes" id="UP000567885">
    <property type="component" value="Unassembled WGS sequence"/>
</dbReference>
<accession>A0A8H5U0R4</accession>
<evidence type="ECO:0000256" key="3">
    <source>
        <dbReference type="ARBA" id="ARBA00022991"/>
    </source>
</evidence>
<keyword evidence="3" id="KW-0157">Chromophore</keyword>
<comment type="caution">
    <text evidence="6">The sequence shown here is derived from an EMBL/GenBank/DDBJ whole genome shotgun (WGS) entry which is preliminary data.</text>
</comment>
<keyword evidence="2" id="KW-0288">FMN</keyword>
<evidence type="ECO:0000313" key="6">
    <source>
        <dbReference type="EMBL" id="KAF5678629.1"/>
    </source>
</evidence>
<feature type="region of interest" description="Disordered" evidence="4">
    <location>
        <begin position="77"/>
        <end position="168"/>
    </location>
</feature>
<feature type="compositionally biased region" description="Polar residues" evidence="4">
    <location>
        <begin position="110"/>
        <end position="126"/>
    </location>
</feature>
<dbReference type="AlphaFoldDB" id="A0A8H5U0R4"/>
<sequence>MQTMHLNLVEDENEMDSIPPPIPLRSSTPRRQLAMKASFETQDLGDGMANFDVGLLQQPQPRSQSQARHHYVHAQHNHVHTPAQSPTHSRSQAPTPAPAPAPVPSPPSTDSQSVMSYRSRESQPWSQRDKDASSVSSVYVPTHLPALQAKGAGTDRDGLEPLTEEEYDPSSFDLVVPAHKMGKQYTLESQSELLFSAKHLAVIFDDPIFLQRFTNFIAASRPKSVPLLKYYLDTLKALKAINYANSLTGALKGLDGHEFTKDPVTDTVNDALWKRANDAFQAMANHDLPAYITHTFIQTVSITIKRRITDQLAPQLRDLSEGLAEVFCLTDPSRPDNPIVFASEEFHRTTQYGMDYVLGRNCRFLQGPKTNPFSVQRIRDKLAVGLDHCETFLNYRRDGSPFMNLLMVSPLYDSRGVVRYHMGAQVDVSGLVTECAGLDSLDALISRENPEHERYPGEASQKRDDDEKDEFTELAEMFDLLELKTVRESGGAFHRTHQQDVRQTDTVPANWNKPRLVFQDDATISRRPSDPILNETALSSYSGRLSGIYKHYLLVRPYPSLRILFASPSLRVPGMLQSPFLSRIGGSDRVRETLTQAFAGGNGLTAKIRWLSKVDTQVKTHSDGSQSAPSNPGRNRWIHCTPLLGSNGAVGVWMVVLIDDESDEAFIRGMRRDAPIVQPYQRPKSRLERQEDDNMSLSSFARRH</sequence>
<dbReference type="SUPFAM" id="SSF55785">
    <property type="entry name" value="PYP-like sensor domain (PAS domain)"/>
    <property type="match status" value="1"/>
</dbReference>
<evidence type="ECO:0000256" key="2">
    <source>
        <dbReference type="ARBA" id="ARBA00022643"/>
    </source>
</evidence>
<dbReference type="PANTHER" id="PTHR47429:SF9">
    <property type="entry name" value="PAS DOMAIN-CONTAINING PROTEIN"/>
    <property type="match status" value="1"/>
</dbReference>
<name>A0A8H5U0R4_FUSHE</name>
<keyword evidence="7" id="KW-1185">Reference proteome</keyword>
<feature type="domain" description="PAS" evidence="5">
    <location>
        <begin position="333"/>
        <end position="429"/>
    </location>
</feature>
<feature type="compositionally biased region" description="Polar residues" evidence="4">
    <location>
        <begin position="695"/>
        <end position="704"/>
    </location>
</feature>
<dbReference type="Gene3D" id="3.30.450.20">
    <property type="entry name" value="PAS domain"/>
    <property type="match status" value="1"/>
</dbReference>
<feature type="region of interest" description="Disordered" evidence="4">
    <location>
        <begin position="677"/>
        <end position="704"/>
    </location>
</feature>
<dbReference type="InterPro" id="IPR000014">
    <property type="entry name" value="PAS"/>
</dbReference>
<keyword evidence="1" id="KW-0285">Flavoprotein</keyword>
<feature type="region of interest" description="Disordered" evidence="4">
    <location>
        <begin position="1"/>
        <end position="29"/>
    </location>
</feature>
<feature type="region of interest" description="Disordered" evidence="4">
    <location>
        <begin position="447"/>
        <end position="468"/>
    </location>
</feature>
<evidence type="ECO:0000259" key="5">
    <source>
        <dbReference type="Pfam" id="PF13426"/>
    </source>
</evidence>
<gene>
    <name evidence="6" type="ORF">FHETE_1181</name>
</gene>
<dbReference type="GO" id="GO:0005634">
    <property type="term" value="C:nucleus"/>
    <property type="evidence" value="ECO:0007669"/>
    <property type="project" value="TreeGrafter"/>
</dbReference>
<feature type="compositionally biased region" description="Polar residues" evidence="4">
    <location>
        <begin position="82"/>
        <end position="92"/>
    </location>
</feature>
<protein>
    <submittedName>
        <fullName evidence="6">Nonphototropic hypocotyl 1</fullName>
    </submittedName>
</protein>
<reference evidence="6 7" key="1">
    <citation type="submission" date="2020-05" db="EMBL/GenBank/DDBJ databases">
        <title>Identification and distribution of gene clusters putatively required for synthesis of sphingolipid metabolism inhibitors in phylogenetically diverse species of the filamentous fungus Fusarium.</title>
        <authorList>
            <person name="Kim H.-S."/>
            <person name="Busman M."/>
            <person name="Brown D.W."/>
            <person name="Divon H."/>
            <person name="Uhlig S."/>
            <person name="Proctor R.H."/>
        </authorList>
    </citation>
    <scope>NUCLEOTIDE SEQUENCE [LARGE SCALE GENOMIC DNA]</scope>
    <source>
        <strain evidence="6 7">NRRL 20693</strain>
    </source>
</reference>
<feature type="compositionally biased region" description="Pro residues" evidence="4">
    <location>
        <begin position="95"/>
        <end position="107"/>
    </location>
</feature>
<proteinExistence type="predicted"/>
<dbReference type="Pfam" id="PF13426">
    <property type="entry name" value="PAS_9"/>
    <property type="match status" value="1"/>
</dbReference>
<evidence type="ECO:0000256" key="1">
    <source>
        <dbReference type="ARBA" id="ARBA00022630"/>
    </source>
</evidence>
<dbReference type="EMBL" id="JAAGWQ010000017">
    <property type="protein sequence ID" value="KAF5678629.1"/>
    <property type="molecule type" value="Genomic_DNA"/>
</dbReference>
<dbReference type="InterPro" id="IPR035965">
    <property type="entry name" value="PAS-like_dom_sf"/>
</dbReference>
<evidence type="ECO:0000256" key="4">
    <source>
        <dbReference type="SAM" id="MobiDB-lite"/>
    </source>
</evidence>
<feature type="compositionally biased region" description="Basic and acidic residues" evidence="4">
    <location>
        <begin position="448"/>
        <end position="465"/>
    </location>
</feature>
<evidence type="ECO:0000313" key="7">
    <source>
        <dbReference type="Proteomes" id="UP000567885"/>
    </source>
</evidence>
<dbReference type="PANTHER" id="PTHR47429">
    <property type="entry name" value="PROTEIN TWIN LOV 1"/>
    <property type="match status" value="1"/>
</dbReference>